<comment type="caution">
    <text evidence="1">The sequence shown here is derived from an EMBL/GenBank/DDBJ whole genome shotgun (WGS) entry which is preliminary data.</text>
</comment>
<dbReference type="EMBL" id="JAHRHJ020003813">
    <property type="protein sequence ID" value="KAH9290386.1"/>
    <property type="molecule type" value="Genomic_DNA"/>
</dbReference>
<dbReference type="AlphaFoldDB" id="A0AA38C043"/>
<evidence type="ECO:0000313" key="2">
    <source>
        <dbReference type="Proteomes" id="UP000824469"/>
    </source>
</evidence>
<keyword evidence="2" id="KW-1185">Reference proteome</keyword>
<name>A0AA38C043_TAXCH</name>
<feature type="non-terminal residue" evidence="1">
    <location>
        <position position="1"/>
    </location>
</feature>
<dbReference type="Proteomes" id="UP000824469">
    <property type="component" value="Unassembled WGS sequence"/>
</dbReference>
<organism evidence="1 2">
    <name type="scientific">Taxus chinensis</name>
    <name type="common">Chinese yew</name>
    <name type="synonym">Taxus wallichiana var. chinensis</name>
    <dbReference type="NCBI Taxonomy" id="29808"/>
    <lineage>
        <taxon>Eukaryota</taxon>
        <taxon>Viridiplantae</taxon>
        <taxon>Streptophyta</taxon>
        <taxon>Embryophyta</taxon>
        <taxon>Tracheophyta</taxon>
        <taxon>Spermatophyta</taxon>
        <taxon>Pinopsida</taxon>
        <taxon>Pinidae</taxon>
        <taxon>Conifers II</taxon>
        <taxon>Cupressales</taxon>
        <taxon>Taxaceae</taxon>
        <taxon>Taxus</taxon>
    </lineage>
</organism>
<accession>A0AA38C043</accession>
<proteinExistence type="predicted"/>
<evidence type="ECO:0000313" key="1">
    <source>
        <dbReference type="EMBL" id="KAH9290386.1"/>
    </source>
</evidence>
<protein>
    <submittedName>
        <fullName evidence="1">Uncharacterized protein</fullName>
    </submittedName>
</protein>
<gene>
    <name evidence="1" type="ORF">KI387_034503</name>
</gene>
<reference evidence="1 2" key="1">
    <citation type="journal article" date="2021" name="Nat. Plants">
        <title>The Taxus genome provides insights into paclitaxel biosynthesis.</title>
        <authorList>
            <person name="Xiong X."/>
            <person name="Gou J."/>
            <person name="Liao Q."/>
            <person name="Li Y."/>
            <person name="Zhou Q."/>
            <person name="Bi G."/>
            <person name="Li C."/>
            <person name="Du R."/>
            <person name="Wang X."/>
            <person name="Sun T."/>
            <person name="Guo L."/>
            <person name="Liang H."/>
            <person name="Lu P."/>
            <person name="Wu Y."/>
            <person name="Zhang Z."/>
            <person name="Ro D.K."/>
            <person name="Shang Y."/>
            <person name="Huang S."/>
            <person name="Yan J."/>
        </authorList>
    </citation>
    <scope>NUCLEOTIDE SEQUENCE [LARGE SCALE GENOMIC DNA]</scope>
    <source>
        <strain evidence="1">Ta-2019</strain>
    </source>
</reference>
<sequence>AQSVFLFIDNALRASDLTKLLPEDHLSDLPKCGGTLVANRKLVEIDMLDQLPKIQRHSYMVNFRSHLDAKKLLCRWDFGSADNSFEINLDIDRLVRKCGRILLVLLMVGSNLRKLGNDVYACNNTISILEQSIEKGEGGLSERVVGEVYNTLEEDLYKEAFLDISHFFQGLGEAEGRLYCSRGRTSEDNRGRQCQST</sequence>